<dbReference type="GO" id="GO:0003958">
    <property type="term" value="F:NADPH-hemoprotein reductase activity"/>
    <property type="evidence" value="ECO:0007669"/>
    <property type="project" value="TreeGrafter"/>
</dbReference>
<reference evidence="15 16" key="1">
    <citation type="journal article" date="2019" name="Genome Biol. Evol.">
        <title>Genomic Plasticity Mediated by Transposable Elements in the Plant Pathogenic Fungus Colletotrichum higginsianum.</title>
        <authorList>
            <person name="Tsushima A."/>
            <person name="Gan P."/>
            <person name="Kumakura N."/>
            <person name="Narusaka M."/>
            <person name="Takano Y."/>
            <person name="Narusaka Y."/>
            <person name="Shirasu K."/>
        </authorList>
    </citation>
    <scope>NUCLEOTIDE SEQUENCE [LARGE SCALE GENOMIC DNA]</scope>
    <source>
        <strain evidence="15 16">MAFF305635-RFP</strain>
    </source>
</reference>
<dbReference type="InterPro" id="IPR017938">
    <property type="entry name" value="Riboflavin_synthase-like_b-brl"/>
</dbReference>
<keyword evidence="11 12" id="KW-0408">Iron</keyword>
<dbReference type="SUPFAM" id="SSF52218">
    <property type="entry name" value="Flavoproteins"/>
    <property type="match status" value="1"/>
</dbReference>
<dbReference type="Pfam" id="PF00667">
    <property type="entry name" value="FAD_binding_1"/>
    <property type="match status" value="1"/>
</dbReference>
<evidence type="ECO:0000256" key="11">
    <source>
        <dbReference type="ARBA" id="ARBA00023004"/>
    </source>
</evidence>
<evidence type="ECO:0000313" key="16">
    <source>
        <dbReference type="Proteomes" id="UP000305883"/>
    </source>
</evidence>
<proteinExistence type="inferred from homology"/>
<dbReference type="PROSITE" id="PS51384">
    <property type="entry name" value="FAD_FR"/>
    <property type="match status" value="1"/>
</dbReference>
<dbReference type="InterPro" id="IPR029039">
    <property type="entry name" value="Flavoprotein-like_sf"/>
</dbReference>
<dbReference type="InterPro" id="IPR017927">
    <property type="entry name" value="FAD-bd_FR_type"/>
</dbReference>
<dbReference type="GO" id="GO:0016705">
    <property type="term" value="F:oxidoreductase activity, acting on paired donors, with incorporation or reduction of molecular oxygen"/>
    <property type="evidence" value="ECO:0007669"/>
    <property type="project" value="InterPro"/>
</dbReference>
<feature type="domain" description="Flavodoxin-like" evidence="13">
    <location>
        <begin position="369"/>
        <end position="512"/>
    </location>
</feature>
<comment type="caution">
    <text evidence="15">The sequence shown here is derived from an EMBL/GenBank/DDBJ whole genome shotgun (WGS) entry which is preliminary data.</text>
</comment>
<evidence type="ECO:0000256" key="7">
    <source>
        <dbReference type="ARBA" id="ARBA00022723"/>
    </source>
</evidence>
<dbReference type="AlphaFoldDB" id="A0A4T0VH01"/>
<dbReference type="SUPFAM" id="SSF52343">
    <property type="entry name" value="Ferredoxin reductase-like, C-terminal NADP-linked domain"/>
    <property type="match status" value="1"/>
</dbReference>
<dbReference type="PROSITE" id="PS50902">
    <property type="entry name" value="FLAVODOXIN_LIKE"/>
    <property type="match status" value="1"/>
</dbReference>
<dbReference type="InterPro" id="IPR017972">
    <property type="entry name" value="Cyt_P450_CS"/>
</dbReference>
<dbReference type="InterPro" id="IPR002401">
    <property type="entry name" value="Cyt_P450_E_grp-I"/>
</dbReference>
<dbReference type="Gene3D" id="3.40.50.80">
    <property type="entry name" value="Nucleotide-binding domain of ferredoxin-NADP reductase (FNR) module"/>
    <property type="match status" value="1"/>
</dbReference>
<dbReference type="InterPro" id="IPR003097">
    <property type="entry name" value="CysJ-like_FAD-binding"/>
</dbReference>
<evidence type="ECO:0000256" key="4">
    <source>
        <dbReference type="ARBA" id="ARBA00010018"/>
    </source>
</evidence>
<dbReference type="InterPro" id="IPR039261">
    <property type="entry name" value="FNR_nucleotide-bd"/>
</dbReference>
<dbReference type="InterPro" id="IPR023173">
    <property type="entry name" value="NADPH_Cyt_P450_Rdtase_alpha"/>
</dbReference>
<keyword evidence="7 12" id="KW-0479">Metal-binding</keyword>
<dbReference type="Proteomes" id="UP000305883">
    <property type="component" value="Unassembled WGS sequence"/>
</dbReference>
<protein>
    <submittedName>
        <fullName evidence="15">Bifunctional cytochrome P450/NADPH--P450 reductase</fullName>
    </submittedName>
</protein>
<evidence type="ECO:0000313" key="15">
    <source>
        <dbReference type="EMBL" id="TIC91157.1"/>
    </source>
</evidence>
<dbReference type="InterPro" id="IPR008254">
    <property type="entry name" value="Flavodoxin/NO_synth"/>
</dbReference>
<evidence type="ECO:0000256" key="8">
    <source>
        <dbReference type="ARBA" id="ARBA00022827"/>
    </source>
</evidence>
<accession>A0A4T0VH01</accession>
<dbReference type="InterPro" id="IPR036396">
    <property type="entry name" value="Cyt_P450_sf"/>
</dbReference>
<dbReference type="Gene3D" id="1.20.990.10">
    <property type="entry name" value="NADPH-cytochrome p450 Reductase, Chain A, domain 3"/>
    <property type="match status" value="1"/>
</dbReference>
<organism evidence="15 16">
    <name type="scientific">Colletotrichum higginsianum</name>
    <dbReference type="NCBI Taxonomy" id="80884"/>
    <lineage>
        <taxon>Eukaryota</taxon>
        <taxon>Fungi</taxon>
        <taxon>Dikarya</taxon>
        <taxon>Ascomycota</taxon>
        <taxon>Pezizomycotina</taxon>
        <taxon>Sordariomycetes</taxon>
        <taxon>Hypocreomycetidae</taxon>
        <taxon>Glomerellales</taxon>
        <taxon>Glomerellaceae</taxon>
        <taxon>Colletotrichum</taxon>
        <taxon>Colletotrichum destructivum species complex</taxon>
    </lineage>
</organism>
<sequence length="936" mass="103620">MEPWTKLDLSKDFTRLTLDTVALTCLDHRFNSFYHSTSLPTFVQQIDFVLAEAATTATLPDWSIPLRFSQRKQWAKSVAYINKACQDMIDARREAGEQSSRKDVLSAMVFEKDPKTGESLTDEQIIHNMLTFLSAGHETTSATLALVCYFLCEHPEALKKARAEVDSVVGTDTLGIQHIQKLPYLEATLRETLRLVPTAPAFFVTPKRDEIIGGKYFVKQGESLCVALEVLQRDPETYGDDAAGFRPERMLQPGAFDSIDAFAWKPFGNGLRGCIGRTFVWQESLIILALILQNFDIRKDDPRYKLKLRSDLSVKLDGFFLQARLRSGLTPTSLRKRLIGGGAKRRSSTTTTKELSLNLDSKNLSGQPVSILHGSNTGTCESLASYLAAGAERRGFAPHIVSTMNSRAGNLPEEGCVVMIVASYNGLPSDNTAEMVAWLRVKAASPGSLSHVKYAVFGCGHRDWHDTYQRVPRLVEELLERSGAVKVAPMGVADAATGDMYSDLEQWSLKHLFPALYATHGMAAPDAPLKQTLLPTSGPISVVQSLPLRVTSLTNRGFQPVKVTESYQLSADLNKIPAKRHVELRMPPGFSYGPGDHLHILPQNDPTVVQKVLWYFDLAGDSRIAMHSVNSLDVSDNMELTAAELFGHWVELKRPITKQAAQTLIESLIESDTSTRSRMKDSIRHMIDGDGPKTVVEILEVPDLKLSLSSFLSILTPIRPRTYSLSSSPSSKPHHGTLTISVVPNGTASEYLASTTVGQILFARVQANPRFFHQLSERPQSGLIMVCVGSGIAPFRGLIKEALFRKTSSAAEKPKWTLFYGCRGSQLDELYADDLRAAEEAGVIVVHRAYSRESGDMNIPRYVTGSLKEHISEVMDCWKAGGLIRVCAGKSIADDVWNLLGPSLLETMANGNQKDQPFDWRQKLAEEERYVEEVFN</sequence>
<feature type="domain" description="FAD-binding FR-type" evidence="14">
    <location>
        <begin position="556"/>
        <end position="774"/>
    </location>
</feature>
<dbReference type="SUPFAM" id="SSF48264">
    <property type="entry name" value="Cytochrome P450"/>
    <property type="match status" value="1"/>
</dbReference>
<comment type="cofactor">
    <cofactor evidence="2 12">
        <name>heme</name>
        <dbReference type="ChEBI" id="CHEBI:30413"/>
    </cofactor>
</comment>
<keyword evidence="6" id="KW-0285">Flavoprotein</keyword>
<keyword evidence="12" id="KW-0349">Heme</keyword>
<dbReference type="GO" id="GO:0005829">
    <property type="term" value="C:cytosol"/>
    <property type="evidence" value="ECO:0007669"/>
    <property type="project" value="TreeGrafter"/>
</dbReference>
<comment type="cofactor">
    <cofactor evidence="3">
        <name>FAD</name>
        <dbReference type="ChEBI" id="CHEBI:57692"/>
    </cofactor>
</comment>
<dbReference type="Gene3D" id="2.40.30.10">
    <property type="entry name" value="Translation factors"/>
    <property type="match status" value="1"/>
</dbReference>
<dbReference type="InterPro" id="IPR001128">
    <property type="entry name" value="Cyt_P450"/>
</dbReference>
<dbReference type="GO" id="GO:0050660">
    <property type="term" value="F:flavin adenine dinucleotide binding"/>
    <property type="evidence" value="ECO:0007669"/>
    <property type="project" value="TreeGrafter"/>
</dbReference>
<dbReference type="InterPro" id="IPR001433">
    <property type="entry name" value="OxRdtase_FAD/NAD-bd"/>
</dbReference>
<evidence type="ECO:0000256" key="12">
    <source>
        <dbReference type="PIRSR" id="PIRSR602401-1"/>
    </source>
</evidence>
<comment type="similarity">
    <text evidence="4">In the N-terminal section; belongs to the cytochrome P450 family.</text>
</comment>
<dbReference type="PRINTS" id="PR00385">
    <property type="entry name" value="P450"/>
</dbReference>
<keyword evidence="10" id="KW-0560">Oxidoreductase</keyword>
<evidence type="ECO:0000256" key="1">
    <source>
        <dbReference type="ARBA" id="ARBA00001917"/>
    </source>
</evidence>
<dbReference type="OrthoDB" id="1470350at2759"/>
<dbReference type="PRINTS" id="PR00463">
    <property type="entry name" value="EP450I"/>
</dbReference>
<keyword evidence="8" id="KW-0274">FAD</keyword>
<keyword evidence="5" id="KW-0813">Transport</keyword>
<dbReference type="GO" id="GO:0004497">
    <property type="term" value="F:monooxygenase activity"/>
    <property type="evidence" value="ECO:0007669"/>
    <property type="project" value="InterPro"/>
</dbReference>
<evidence type="ECO:0000256" key="6">
    <source>
        <dbReference type="ARBA" id="ARBA00022630"/>
    </source>
</evidence>
<evidence type="ECO:0000256" key="2">
    <source>
        <dbReference type="ARBA" id="ARBA00001971"/>
    </source>
</evidence>
<evidence type="ECO:0000256" key="10">
    <source>
        <dbReference type="ARBA" id="ARBA00023002"/>
    </source>
</evidence>
<dbReference type="GO" id="GO:0020037">
    <property type="term" value="F:heme binding"/>
    <property type="evidence" value="ECO:0007669"/>
    <property type="project" value="InterPro"/>
</dbReference>
<evidence type="ECO:0000259" key="14">
    <source>
        <dbReference type="PROSITE" id="PS51384"/>
    </source>
</evidence>
<dbReference type="PANTHER" id="PTHR19384:SF127">
    <property type="entry name" value="BIFUNCTIONAL CYTOCHROME P450_NADPH--P450 REDUCTASE"/>
    <property type="match status" value="1"/>
</dbReference>
<feature type="binding site" description="axial binding residue" evidence="12">
    <location>
        <position position="274"/>
    </location>
    <ligand>
        <name>heme</name>
        <dbReference type="ChEBI" id="CHEBI:30413"/>
    </ligand>
    <ligandPart>
        <name>Fe</name>
        <dbReference type="ChEBI" id="CHEBI:18248"/>
    </ligandPart>
</feature>
<evidence type="ECO:0000256" key="5">
    <source>
        <dbReference type="ARBA" id="ARBA00022448"/>
    </source>
</evidence>
<dbReference type="PANTHER" id="PTHR19384">
    <property type="entry name" value="NITRIC OXIDE SYNTHASE-RELATED"/>
    <property type="match status" value="1"/>
</dbReference>
<dbReference type="Pfam" id="PF00067">
    <property type="entry name" value="p450"/>
    <property type="match status" value="1"/>
</dbReference>
<dbReference type="GO" id="GO:0005506">
    <property type="term" value="F:iron ion binding"/>
    <property type="evidence" value="ECO:0007669"/>
    <property type="project" value="InterPro"/>
</dbReference>
<dbReference type="SUPFAM" id="SSF63380">
    <property type="entry name" value="Riboflavin synthase domain-like"/>
    <property type="match status" value="1"/>
</dbReference>
<comment type="cofactor">
    <cofactor evidence="1">
        <name>FMN</name>
        <dbReference type="ChEBI" id="CHEBI:58210"/>
    </cofactor>
</comment>
<evidence type="ECO:0000256" key="3">
    <source>
        <dbReference type="ARBA" id="ARBA00001974"/>
    </source>
</evidence>
<evidence type="ECO:0000259" key="13">
    <source>
        <dbReference type="PROSITE" id="PS50902"/>
    </source>
</evidence>
<dbReference type="Pfam" id="PF00175">
    <property type="entry name" value="NAD_binding_1"/>
    <property type="match status" value="1"/>
</dbReference>
<dbReference type="Gene3D" id="1.10.630.10">
    <property type="entry name" value="Cytochrome P450"/>
    <property type="match status" value="1"/>
</dbReference>
<keyword evidence="9" id="KW-0521">NADP</keyword>
<evidence type="ECO:0000256" key="9">
    <source>
        <dbReference type="ARBA" id="ARBA00022857"/>
    </source>
</evidence>
<dbReference type="PROSITE" id="PS00086">
    <property type="entry name" value="CYTOCHROME_P450"/>
    <property type="match status" value="1"/>
</dbReference>
<dbReference type="Pfam" id="PF00258">
    <property type="entry name" value="Flavodoxin_1"/>
    <property type="match status" value="1"/>
</dbReference>
<dbReference type="EMBL" id="MWPZ01000010">
    <property type="protein sequence ID" value="TIC91157.1"/>
    <property type="molecule type" value="Genomic_DNA"/>
</dbReference>
<dbReference type="Gene3D" id="3.40.50.360">
    <property type="match status" value="1"/>
</dbReference>
<dbReference type="GO" id="GO:0010181">
    <property type="term" value="F:FMN binding"/>
    <property type="evidence" value="ECO:0007669"/>
    <property type="project" value="InterPro"/>
</dbReference>
<name>A0A4T0VH01_9PEZI</name>
<gene>
    <name evidence="15" type="ORF">CH35J_011096</name>
</gene>